<proteinExistence type="predicted"/>
<dbReference type="Proteomes" id="UP000030129">
    <property type="component" value="Unassembled WGS sequence"/>
</dbReference>
<comment type="caution">
    <text evidence="1">The sequence shown here is derived from an EMBL/GenBank/DDBJ whole genome shotgun (WGS) entry which is preliminary data.</text>
</comment>
<protein>
    <recommendedName>
        <fullName evidence="3">DNA-binding protein</fullName>
    </recommendedName>
</protein>
<keyword evidence="2" id="KW-1185">Reference proteome</keyword>
<organism evidence="1 2">
    <name type="scientific">Flavobacterium beibuense F44-8</name>
    <dbReference type="NCBI Taxonomy" id="1406840"/>
    <lineage>
        <taxon>Bacteria</taxon>
        <taxon>Pseudomonadati</taxon>
        <taxon>Bacteroidota</taxon>
        <taxon>Flavobacteriia</taxon>
        <taxon>Flavobacteriales</taxon>
        <taxon>Flavobacteriaceae</taxon>
        <taxon>Flavobacterium</taxon>
    </lineage>
</organism>
<dbReference type="RefSeq" id="WP_035134599.1">
    <property type="nucleotide sequence ID" value="NZ_JRLV01000014.1"/>
</dbReference>
<accession>A0A0A2LL88</accession>
<dbReference type="AlphaFoldDB" id="A0A0A2LL88"/>
<evidence type="ECO:0000313" key="2">
    <source>
        <dbReference type="Proteomes" id="UP000030129"/>
    </source>
</evidence>
<reference evidence="1 2" key="1">
    <citation type="submission" date="2013-09" db="EMBL/GenBank/DDBJ databases">
        <authorList>
            <person name="Zeng Z."/>
            <person name="Chen C."/>
        </authorList>
    </citation>
    <scope>NUCLEOTIDE SEQUENCE [LARGE SCALE GENOMIC DNA]</scope>
    <source>
        <strain evidence="1 2">F44-8</strain>
    </source>
</reference>
<gene>
    <name evidence="1" type="ORF">Q763_12280</name>
</gene>
<evidence type="ECO:0008006" key="3">
    <source>
        <dbReference type="Google" id="ProtNLM"/>
    </source>
</evidence>
<evidence type="ECO:0000313" key="1">
    <source>
        <dbReference type="EMBL" id="KGO79973.1"/>
    </source>
</evidence>
<dbReference type="STRING" id="1406840.Q763_12280"/>
<dbReference type="EMBL" id="JRLV01000014">
    <property type="protein sequence ID" value="KGO79973.1"/>
    <property type="molecule type" value="Genomic_DNA"/>
</dbReference>
<dbReference type="eggNOG" id="ENOG5032YFN">
    <property type="taxonomic scope" value="Bacteria"/>
</dbReference>
<name>A0A0A2LL88_9FLAO</name>
<sequence>MSEYVTKEDLRQYSLMIIDEIRKLKPEIKKDDEVEWLKSRAARKMLTMSAGSLQNLRVTGQVRFKKVLGSYYYNRTDLLKLFTGN</sequence>